<reference evidence="2 3" key="1">
    <citation type="submission" date="2016-11" db="EMBL/GenBank/DDBJ databases">
        <authorList>
            <person name="Jaros S."/>
            <person name="Januszkiewicz K."/>
            <person name="Wedrychowicz H."/>
        </authorList>
    </citation>
    <scope>NUCLEOTIDE SEQUENCE [LARGE SCALE GENOMIC DNA]</scope>
    <source>
        <strain evidence="2 3">CGMCC 1.10681</strain>
    </source>
</reference>
<dbReference type="EMBL" id="FRCZ01000003">
    <property type="protein sequence ID" value="SHN05287.1"/>
    <property type="molecule type" value="Genomic_DNA"/>
</dbReference>
<sequence length="180" mass="21692">MQSLYMKNHFNKIYQQREEFQGVLKKYKNKEWERPVEGKWSFGETYYHLYLMVKRFRQLNKIYVPIYKPIATIRRRASYKTEIHDIYAEYKQNNKQPMKAPSVLLPPKGIQDKITFEEIIINLEKETHILEEGLADIPADIAGHIRYPDPIAYYPNLIQSIKLIGIHEEHHFNLCKKYYQ</sequence>
<dbReference type="RefSeq" id="WP_073201378.1">
    <property type="nucleotide sequence ID" value="NZ_FRCZ01000003.1"/>
</dbReference>
<evidence type="ECO:0000313" key="3">
    <source>
        <dbReference type="Proteomes" id="UP000184184"/>
    </source>
</evidence>
<keyword evidence="3" id="KW-1185">Reference proteome</keyword>
<feature type="domain" description="DinB-like" evidence="1">
    <location>
        <begin position="13"/>
        <end position="173"/>
    </location>
</feature>
<proteinExistence type="predicted"/>
<organism evidence="2 3">
    <name type="scientific">Gracilibacillus kekensis</name>
    <dbReference type="NCBI Taxonomy" id="1027249"/>
    <lineage>
        <taxon>Bacteria</taxon>
        <taxon>Bacillati</taxon>
        <taxon>Bacillota</taxon>
        <taxon>Bacilli</taxon>
        <taxon>Bacillales</taxon>
        <taxon>Bacillaceae</taxon>
        <taxon>Gracilibacillus</taxon>
    </lineage>
</organism>
<dbReference type="InterPro" id="IPR024775">
    <property type="entry name" value="DinB-like"/>
</dbReference>
<gene>
    <name evidence="2" type="ORF">SAMN05216179_1643</name>
</gene>
<dbReference type="Proteomes" id="UP000184184">
    <property type="component" value="Unassembled WGS sequence"/>
</dbReference>
<dbReference type="Pfam" id="PF12867">
    <property type="entry name" value="DinB_2"/>
    <property type="match status" value="1"/>
</dbReference>
<dbReference type="Gene3D" id="1.20.120.450">
    <property type="entry name" value="dinb family like domain"/>
    <property type="match status" value="1"/>
</dbReference>
<protein>
    <submittedName>
        <fullName evidence="2">DinB superfamily protein</fullName>
    </submittedName>
</protein>
<evidence type="ECO:0000313" key="2">
    <source>
        <dbReference type="EMBL" id="SHN05287.1"/>
    </source>
</evidence>
<dbReference type="AlphaFoldDB" id="A0A1M7NN00"/>
<accession>A0A1M7NN00</accession>
<dbReference type="InterPro" id="IPR034660">
    <property type="entry name" value="DinB/YfiT-like"/>
</dbReference>
<name>A0A1M7NN00_9BACI</name>
<evidence type="ECO:0000259" key="1">
    <source>
        <dbReference type="Pfam" id="PF12867"/>
    </source>
</evidence>